<name>A0A0A9A0R8_ARUDO</name>
<feature type="compositionally biased region" description="Polar residues" evidence="1">
    <location>
        <begin position="77"/>
        <end position="92"/>
    </location>
</feature>
<accession>A0A0A9A0R8</accession>
<reference evidence="2" key="1">
    <citation type="submission" date="2014-09" db="EMBL/GenBank/DDBJ databases">
        <authorList>
            <person name="Magalhaes I.L.F."/>
            <person name="Oliveira U."/>
            <person name="Santos F.R."/>
            <person name="Vidigal T.H.D.A."/>
            <person name="Brescovit A.D."/>
            <person name="Santos A.J."/>
        </authorList>
    </citation>
    <scope>NUCLEOTIDE SEQUENCE</scope>
    <source>
        <tissue evidence="2">Shoot tissue taken approximately 20 cm above the soil surface</tissue>
    </source>
</reference>
<evidence type="ECO:0000313" key="2">
    <source>
        <dbReference type="EMBL" id="JAD45259.1"/>
    </source>
</evidence>
<reference evidence="2" key="2">
    <citation type="journal article" date="2015" name="Data Brief">
        <title>Shoot transcriptome of the giant reed, Arundo donax.</title>
        <authorList>
            <person name="Barrero R.A."/>
            <person name="Guerrero F.D."/>
            <person name="Moolhuijzen P."/>
            <person name="Goolsby J.A."/>
            <person name="Tidwell J."/>
            <person name="Bellgard S.E."/>
            <person name="Bellgard M.I."/>
        </authorList>
    </citation>
    <scope>NUCLEOTIDE SEQUENCE</scope>
    <source>
        <tissue evidence="2">Shoot tissue taken approximately 20 cm above the soil surface</tissue>
    </source>
</reference>
<dbReference type="AlphaFoldDB" id="A0A0A9A0R8"/>
<protein>
    <submittedName>
        <fullName evidence="2">Uncharacterized protein</fullName>
    </submittedName>
</protein>
<feature type="compositionally biased region" description="Basic residues" evidence="1">
    <location>
        <begin position="33"/>
        <end position="52"/>
    </location>
</feature>
<feature type="region of interest" description="Disordered" evidence="1">
    <location>
        <begin position="33"/>
        <end position="112"/>
    </location>
</feature>
<proteinExistence type="predicted"/>
<evidence type="ECO:0000256" key="1">
    <source>
        <dbReference type="SAM" id="MobiDB-lite"/>
    </source>
</evidence>
<dbReference type="EMBL" id="GBRH01252636">
    <property type="protein sequence ID" value="JAD45259.1"/>
    <property type="molecule type" value="Transcribed_RNA"/>
</dbReference>
<feature type="compositionally biased region" description="Basic and acidic residues" evidence="1">
    <location>
        <begin position="100"/>
        <end position="112"/>
    </location>
</feature>
<sequence>MTHFGSNKLVRIWVLRTVLVEIRALAKGFLRFSRMRPTKSRTAPRPRRRRALRRDAVREGLPPLQVEAGESADGTAGRQTSVRRSQTWSPQREGTCLQADETKHAEIRADEL</sequence>
<organism evidence="2">
    <name type="scientific">Arundo donax</name>
    <name type="common">Giant reed</name>
    <name type="synonym">Donax arundinaceus</name>
    <dbReference type="NCBI Taxonomy" id="35708"/>
    <lineage>
        <taxon>Eukaryota</taxon>
        <taxon>Viridiplantae</taxon>
        <taxon>Streptophyta</taxon>
        <taxon>Embryophyta</taxon>
        <taxon>Tracheophyta</taxon>
        <taxon>Spermatophyta</taxon>
        <taxon>Magnoliopsida</taxon>
        <taxon>Liliopsida</taxon>
        <taxon>Poales</taxon>
        <taxon>Poaceae</taxon>
        <taxon>PACMAD clade</taxon>
        <taxon>Arundinoideae</taxon>
        <taxon>Arundineae</taxon>
        <taxon>Arundo</taxon>
    </lineage>
</organism>